<dbReference type="OrthoDB" id="2687452at2759"/>
<proteinExistence type="predicted"/>
<dbReference type="Gene3D" id="3.30.160.60">
    <property type="entry name" value="Classic Zinc Finger"/>
    <property type="match status" value="1"/>
</dbReference>
<name>A0A1L7X666_9HELO</name>
<feature type="region of interest" description="Disordered" evidence="1">
    <location>
        <begin position="115"/>
        <end position="151"/>
    </location>
</feature>
<evidence type="ECO:0000256" key="1">
    <source>
        <dbReference type="SAM" id="MobiDB-lite"/>
    </source>
</evidence>
<feature type="compositionally biased region" description="Low complexity" evidence="1">
    <location>
        <begin position="136"/>
        <end position="151"/>
    </location>
</feature>
<evidence type="ECO:0000313" key="2">
    <source>
        <dbReference type="EMBL" id="CZR60519.1"/>
    </source>
</evidence>
<evidence type="ECO:0000313" key="3">
    <source>
        <dbReference type="Proteomes" id="UP000184330"/>
    </source>
</evidence>
<dbReference type="AlphaFoldDB" id="A0A1L7X666"/>
<dbReference type="EMBL" id="FJOG01000016">
    <property type="protein sequence ID" value="CZR60519.1"/>
    <property type="molecule type" value="Genomic_DNA"/>
</dbReference>
<dbReference type="Proteomes" id="UP000184330">
    <property type="component" value="Unassembled WGS sequence"/>
</dbReference>
<sequence>MSHPSQFVSMPISPACEAGTFEAMGSNRSQDAGNPVTPSNNILQENIEARFYIREAYAVPLKAKSMIFTVNKPHFFFYESIFLMPSRVLLFSLYILASLPKVSILSLSAGTSGLTSCGPSGDPAPTSISMDRGQGLSNNSINSSTSNTSSWTNVSLNTSLTPASPMSSWEEVTPHIKWEDSIDSIDNAEYSPNGSQGFQTPIFPPSSFTEPAITDTRPTPTSLGWSPYSQLLNLYKFVVAKQKDPYFELQEGYGPTYQTPPRVFLDYPEEPKKGAPKSYPCQYPWGCTGKQTVFTRPADLERHYKNVHASSDQKDSFRCDYPKCVRYHEPFTRKDHYRDHLRDYHKEDIGCAKGEKKIARREWAAVQKAWLAERKNSSRWWRCARCLVRRQVNEDGWECSGCKNSCEQERVDARLKQQARSRASHAEVIEVDEEPGYQTASSATMTITSASTAEQQGYYETRECGTCREYPGWADNGVGEWIECPECTPRAAEAGYPVQQYSYP</sequence>
<accession>A0A1L7X666</accession>
<evidence type="ECO:0008006" key="4">
    <source>
        <dbReference type="Google" id="ProtNLM"/>
    </source>
</evidence>
<reference evidence="2 3" key="1">
    <citation type="submission" date="2016-03" db="EMBL/GenBank/DDBJ databases">
        <authorList>
            <person name="Ploux O."/>
        </authorList>
    </citation>
    <scope>NUCLEOTIDE SEQUENCE [LARGE SCALE GENOMIC DNA]</scope>
    <source>
        <strain evidence="2 3">UAMH 11012</strain>
    </source>
</reference>
<gene>
    <name evidence="2" type="ORF">PAC_10415</name>
</gene>
<organism evidence="2 3">
    <name type="scientific">Phialocephala subalpina</name>
    <dbReference type="NCBI Taxonomy" id="576137"/>
    <lineage>
        <taxon>Eukaryota</taxon>
        <taxon>Fungi</taxon>
        <taxon>Dikarya</taxon>
        <taxon>Ascomycota</taxon>
        <taxon>Pezizomycotina</taxon>
        <taxon>Leotiomycetes</taxon>
        <taxon>Helotiales</taxon>
        <taxon>Mollisiaceae</taxon>
        <taxon>Phialocephala</taxon>
        <taxon>Phialocephala fortinii species complex</taxon>
    </lineage>
</organism>
<keyword evidence="3" id="KW-1185">Reference proteome</keyword>
<protein>
    <recommendedName>
        <fullName evidence="4">C2H2-type domain-containing protein</fullName>
    </recommendedName>
</protein>